<dbReference type="PROSITE" id="PS50893">
    <property type="entry name" value="ABC_TRANSPORTER_2"/>
    <property type="match status" value="1"/>
</dbReference>
<dbReference type="Gene3D" id="3.40.50.300">
    <property type="entry name" value="P-loop containing nucleotide triphosphate hydrolases"/>
    <property type="match status" value="1"/>
</dbReference>
<evidence type="ECO:0000256" key="2">
    <source>
        <dbReference type="ARBA" id="ARBA00022448"/>
    </source>
</evidence>
<dbReference type="InterPro" id="IPR003593">
    <property type="entry name" value="AAA+_ATPase"/>
</dbReference>
<dbReference type="PANTHER" id="PTHR43776">
    <property type="entry name" value="TRANSPORT ATP-BINDING PROTEIN"/>
    <property type="match status" value="1"/>
</dbReference>
<dbReference type="SMART" id="SM00382">
    <property type="entry name" value="AAA"/>
    <property type="match status" value="1"/>
</dbReference>
<dbReference type="eggNOG" id="COG4608">
    <property type="taxonomic scope" value="Bacteria"/>
</dbReference>
<accession>E8U9E5</accession>
<dbReference type="NCBIfam" id="NF008453">
    <property type="entry name" value="PRK11308.1"/>
    <property type="match status" value="1"/>
</dbReference>
<dbReference type="Pfam" id="PF00005">
    <property type="entry name" value="ABC_tran"/>
    <property type="match status" value="1"/>
</dbReference>
<keyword evidence="2" id="KW-0813">Transport</keyword>
<keyword evidence="6" id="KW-0378">Hydrolase</keyword>
<reference evidence="7" key="2">
    <citation type="submission" date="2011-01" db="EMBL/GenBank/DDBJ databases">
        <title>The complete genome of Deinococcus maricopensis DSM 21211.</title>
        <authorList>
            <consortium name="US DOE Joint Genome Institute (JGI-PGF)"/>
            <person name="Lucas S."/>
            <person name="Copeland A."/>
            <person name="Lapidus A."/>
            <person name="Goodwin L."/>
            <person name="Pitluck S."/>
            <person name="Kyrpides N."/>
            <person name="Mavromatis K."/>
            <person name="Pagani I."/>
            <person name="Ivanova N."/>
            <person name="Ovchinnikova G."/>
            <person name="Zeytun A."/>
            <person name="Detter J.C."/>
            <person name="Han C."/>
            <person name="Land M."/>
            <person name="Hauser L."/>
            <person name="Markowitz V."/>
            <person name="Cheng J.-F."/>
            <person name="Hugenholtz P."/>
            <person name="Woyke T."/>
            <person name="Wu D."/>
            <person name="Pukall R."/>
            <person name="Gehrich-Schroeter G."/>
            <person name="Brambilla E."/>
            <person name="Klenk H.-P."/>
            <person name="Eisen J.A."/>
        </authorList>
    </citation>
    <scope>NUCLEOTIDE SEQUENCE [LARGE SCALE GENOMIC DNA]</scope>
    <source>
        <strain evidence="7">DSM 21211 / LMG 22137 / NRRL B-23946 / LB-34</strain>
    </source>
</reference>
<dbReference type="GO" id="GO:0015833">
    <property type="term" value="P:peptide transport"/>
    <property type="evidence" value="ECO:0007669"/>
    <property type="project" value="InterPro"/>
</dbReference>
<gene>
    <name evidence="6" type="ordered locus">Deima_2041</name>
</gene>
<dbReference type="GO" id="GO:0016887">
    <property type="term" value="F:ATP hydrolysis activity"/>
    <property type="evidence" value="ECO:0007669"/>
    <property type="project" value="InterPro"/>
</dbReference>
<dbReference type="CDD" id="cd03257">
    <property type="entry name" value="ABC_NikE_OppD_transporters"/>
    <property type="match status" value="1"/>
</dbReference>
<dbReference type="NCBIfam" id="TIGR01727">
    <property type="entry name" value="oligo_HPY"/>
    <property type="match status" value="1"/>
</dbReference>
<evidence type="ECO:0000259" key="5">
    <source>
        <dbReference type="PROSITE" id="PS50893"/>
    </source>
</evidence>
<protein>
    <submittedName>
        <fullName evidence="6">Oligopeptide/dipeptide ABC transporter, ATPase subunit</fullName>
        <ecNumber evidence="6">3.6.3.24</ecNumber>
    </submittedName>
</protein>
<feature type="domain" description="ABC transporter" evidence="5">
    <location>
        <begin position="22"/>
        <end position="272"/>
    </location>
</feature>
<dbReference type="Proteomes" id="UP000008635">
    <property type="component" value="Chromosome"/>
</dbReference>
<proteinExistence type="inferred from homology"/>
<reference evidence="6 7" key="1">
    <citation type="journal article" date="2011" name="Stand. Genomic Sci.">
        <title>Complete genome sequence of Deinococcus maricopensis type strain (LB-34).</title>
        <authorList>
            <person name="Pukall R."/>
            <person name="Zeytun A."/>
            <person name="Lucas S."/>
            <person name="Lapidus A."/>
            <person name="Hammon N."/>
            <person name="Deshpande S."/>
            <person name="Nolan M."/>
            <person name="Cheng J.F."/>
            <person name="Pitluck S."/>
            <person name="Liolios K."/>
            <person name="Pagani I."/>
            <person name="Mikhailova N."/>
            <person name="Ivanova N."/>
            <person name="Mavromatis K."/>
            <person name="Pati A."/>
            <person name="Tapia R."/>
            <person name="Han C."/>
            <person name="Goodwin L."/>
            <person name="Chen A."/>
            <person name="Palaniappan K."/>
            <person name="Land M."/>
            <person name="Hauser L."/>
            <person name="Chang Y.J."/>
            <person name="Jeffries C.D."/>
            <person name="Brambilla E.M."/>
            <person name="Rohde M."/>
            <person name="Goker M."/>
            <person name="Detter J.C."/>
            <person name="Woyke T."/>
            <person name="Bristow J."/>
            <person name="Eisen J.A."/>
            <person name="Markowitz V."/>
            <person name="Hugenholtz P."/>
            <person name="Kyrpides N.C."/>
            <person name="Klenk H.P."/>
        </authorList>
    </citation>
    <scope>NUCLEOTIDE SEQUENCE [LARGE SCALE GENOMIC DNA]</scope>
    <source>
        <strain evidence="7">DSM 21211 / LMG 22137 / NRRL B-23946 / LB-34</strain>
    </source>
</reference>
<dbReference type="SUPFAM" id="SSF52540">
    <property type="entry name" value="P-loop containing nucleoside triphosphate hydrolases"/>
    <property type="match status" value="1"/>
</dbReference>
<comment type="similarity">
    <text evidence="1">Belongs to the ABC transporter superfamily.</text>
</comment>
<organism evidence="6 7">
    <name type="scientific">Deinococcus maricopensis (strain DSM 21211 / LMG 22137 / NRRL B-23946 / LB-34)</name>
    <dbReference type="NCBI Taxonomy" id="709986"/>
    <lineage>
        <taxon>Bacteria</taxon>
        <taxon>Thermotogati</taxon>
        <taxon>Deinococcota</taxon>
        <taxon>Deinococci</taxon>
        <taxon>Deinococcales</taxon>
        <taxon>Deinococcaceae</taxon>
        <taxon>Deinococcus</taxon>
    </lineage>
</organism>
<sequence>MTTAPHNKTGNRAMPATGETLLEVNNLQKYFPIRGGLLSRVVANVKAVNDVSFKVGRGEVVGLVGESGSGKTTAGRSILRLIEPSGGQVLFNGTDITKLGKSQMRDYRREMQIIFQDPFASLNPRMTVADIIGEALQIHNLYPGKDRVDRISQLLERVGLRPEHMRRYPHEFSGGQRQRIGIARALAVDPSFVVADEPVSALDVSIQAQVVNLIQDLQEELGLTMLFIAHDLAVVEYICDRVIVMYLGRVMEIATSRELYTNPKHPYTEALLSAAPIPDPAIKRKRIILEGDIPSPINPPSGCVFRTRCRYAIPDCANIVPELREVSPGHFKACIRDDVL</sequence>
<dbReference type="PROSITE" id="PS00211">
    <property type="entry name" value="ABC_TRANSPORTER_1"/>
    <property type="match status" value="1"/>
</dbReference>
<name>E8U9E5_DEIML</name>
<dbReference type="InterPro" id="IPR050319">
    <property type="entry name" value="ABC_transp_ATP-bind"/>
</dbReference>
<keyword evidence="4" id="KW-0067">ATP-binding</keyword>
<dbReference type="STRING" id="709986.Deima_2041"/>
<dbReference type="PANTHER" id="PTHR43776:SF7">
    <property type="entry name" value="D,D-DIPEPTIDE TRANSPORT ATP-BINDING PROTEIN DDPF-RELATED"/>
    <property type="match status" value="1"/>
</dbReference>
<dbReference type="FunFam" id="3.40.50.300:FF:000016">
    <property type="entry name" value="Oligopeptide ABC transporter ATP-binding component"/>
    <property type="match status" value="1"/>
</dbReference>
<dbReference type="GO" id="GO:0005524">
    <property type="term" value="F:ATP binding"/>
    <property type="evidence" value="ECO:0007669"/>
    <property type="project" value="UniProtKB-KW"/>
</dbReference>
<dbReference type="InterPro" id="IPR017871">
    <property type="entry name" value="ABC_transporter-like_CS"/>
</dbReference>
<dbReference type="InterPro" id="IPR003439">
    <property type="entry name" value="ABC_transporter-like_ATP-bd"/>
</dbReference>
<dbReference type="HOGENOM" id="CLU_000604_1_23_0"/>
<dbReference type="GO" id="GO:0055085">
    <property type="term" value="P:transmembrane transport"/>
    <property type="evidence" value="ECO:0007669"/>
    <property type="project" value="UniProtKB-ARBA"/>
</dbReference>
<evidence type="ECO:0000313" key="7">
    <source>
        <dbReference type="Proteomes" id="UP000008635"/>
    </source>
</evidence>
<evidence type="ECO:0000256" key="3">
    <source>
        <dbReference type="ARBA" id="ARBA00022741"/>
    </source>
</evidence>
<dbReference type="AlphaFoldDB" id="E8U9E5"/>
<dbReference type="KEGG" id="dmr:Deima_2041"/>
<evidence type="ECO:0000313" key="6">
    <source>
        <dbReference type="EMBL" id="ADV67684.1"/>
    </source>
</evidence>
<dbReference type="InterPro" id="IPR013563">
    <property type="entry name" value="Oligopep_ABC_C"/>
</dbReference>
<dbReference type="EMBL" id="CP002454">
    <property type="protein sequence ID" value="ADV67684.1"/>
    <property type="molecule type" value="Genomic_DNA"/>
</dbReference>
<dbReference type="Pfam" id="PF08352">
    <property type="entry name" value="oligo_HPY"/>
    <property type="match status" value="1"/>
</dbReference>
<keyword evidence="3" id="KW-0547">Nucleotide-binding</keyword>
<keyword evidence="7" id="KW-1185">Reference proteome</keyword>
<dbReference type="InterPro" id="IPR027417">
    <property type="entry name" value="P-loop_NTPase"/>
</dbReference>
<dbReference type="EC" id="3.6.3.24" evidence="6"/>
<evidence type="ECO:0000256" key="1">
    <source>
        <dbReference type="ARBA" id="ARBA00005417"/>
    </source>
</evidence>
<evidence type="ECO:0000256" key="4">
    <source>
        <dbReference type="ARBA" id="ARBA00022840"/>
    </source>
</evidence>